<organism evidence="2 3">
    <name type="scientific">Aspergillus oryzae</name>
    <name type="common">Yellow koji mold</name>
    <dbReference type="NCBI Taxonomy" id="5062"/>
    <lineage>
        <taxon>Eukaryota</taxon>
        <taxon>Fungi</taxon>
        <taxon>Dikarya</taxon>
        <taxon>Ascomycota</taxon>
        <taxon>Pezizomycotina</taxon>
        <taxon>Eurotiomycetes</taxon>
        <taxon>Eurotiomycetidae</taxon>
        <taxon>Eurotiales</taxon>
        <taxon>Aspergillaceae</taxon>
        <taxon>Aspergillus</taxon>
        <taxon>Aspergillus subgen. Circumdati</taxon>
    </lineage>
</organism>
<reference evidence="2" key="1">
    <citation type="submission" date="2023-04" db="EMBL/GenBank/DDBJ databases">
        <title>Aspergillus oryzae NBRC 4228.</title>
        <authorList>
            <person name="Ichikawa N."/>
            <person name="Sato H."/>
            <person name="Tonouchi N."/>
        </authorList>
    </citation>
    <scope>NUCLEOTIDE SEQUENCE</scope>
    <source>
        <strain evidence="2">NBRC 4228</strain>
    </source>
</reference>
<sequence length="77" mass="8283">MSVDSGDSEATTIRVSSVSDVSHQDHEVSSIVTLSRCQPNLSSETCCETIPTTETASETNLAKREQATTSYPYRAQG</sequence>
<feature type="region of interest" description="Disordered" evidence="1">
    <location>
        <begin position="1"/>
        <end position="28"/>
    </location>
</feature>
<dbReference type="AlphaFoldDB" id="A0AAN4YPV4"/>
<comment type="caution">
    <text evidence="2">The sequence shown here is derived from an EMBL/GenBank/DDBJ whole genome shotgun (WGS) entry which is preliminary data.</text>
</comment>
<proteinExistence type="predicted"/>
<feature type="region of interest" description="Disordered" evidence="1">
    <location>
        <begin position="51"/>
        <end position="77"/>
    </location>
</feature>
<name>A0AAN4YPV4_ASPOZ</name>
<dbReference type="Proteomes" id="UP001165205">
    <property type="component" value="Unassembled WGS sequence"/>
</dbReference>
<accession>A0AAN4YPV4</accession>
<evidence type="ECO:0000256" key="1">
    <source>
        <dbReference type="SAM" id="MobiDB-lite"/>
    </source>
</evidence>
<dbReference type="EMBL" id="BSYA01000164">
    <property type="protein sequence ID" value="GMG35319.1"/>
    <property type="molecule type" value="Genomic_DNA"/>
</dbReference>
<evidence type="ECO:0000313" key="3">
    <source>
        <dbReference type="Proteomes" id="UP001165205"/>
    </source>
</evidence>
<protein>
    <submittedName>
        <fullName evidence="2">Unnamed protein product</fullName>
    </submittedName>
</protein>
<evidence type="ECO:0000313" key="2">
    <source>
        <dbReference type="EMBL" id="GMG35319.1"/>
    </source>
</evidence>
<gene>
    <name evidence="2" type="ORF">Aory04_001054400</name>
</gene>